<feature type="signal peptide" evidence="1">
    <location>
        <begin position="1"/>
        <end position="25"/>
    </location>
</feature>
<reference evidence="2" key="1">
    <citation type="submission" date="2018-01" db="EMBL/GenBank/DDBJ databases">
        <title>An insight into the sialome of Amazonian anophelines.</title>
        <authorList>
            <person name="Ribeiro J.M."/>
            <person name="Scarpassa V."/>
            <person name="Calvo E."/>
        </authorList>
    </citation>
    <scope>NUCLEOTIDE SEQUENCE</scope>
    <source>
        <tissue evidence="2">Salivary glands</tissue>
    </source>
</reference>
<organism evidence="2">
    <name type="scientific">Anopheles marajoara</name>
    <dbReference type="NCBI Taxonomy" id="58244"/>
    <lineage>
        <taxon>Eukaryota</taxon>
        <taxon>Metazoa</taxon>
        <taxon>Ecdysozoa</taxon>
        <taxon>Arthropoda</taxon>
        <taxon>Hexapoda</taxon>
        <taxon>Insecta</taxon>
        <taxon>Pterygota</taxon>
        <taxon>Neoptera</taxon>
        <taxon>Endopterygota</taxon>
        <taxon>Diptera</taxon>
        <taxon>Nematocera</taxon>
        <taxon>Culicoidea</taxon>
        <taxon>Culicidae</taxon>
        <taxon>Anophelinae</taxon>
        <taxon>Anopheles</taxon>
    </lineage>
</organism>
<name>A0A2M4C8B3_9DIPT</name>
<protein>
    <submittedName>
        <fullName evidence="2">Putative secreted protein</fullName>
    </submittedName>
</protein>
<dbReference type="AlphaFoldDB" id="A0A2M4C8B3"/>
<evidence type="ECO:0000256" key="1">
    <source>
        <dbReference type="SAM" id="SignalP"/>
    </source>
</evidence>
<proteinExistence type="predicted"/>
<sequence>MLPPLHRLLWLLLPQLLQWPLSVLPRLQLPLPQTKPPNQKHRHRLRLQRNLRELPVLRLKRHRRLHPKSPHLGSAQVPLLRQQRPVNHQPVLRWQPRRHRLLQRPLQP</sequence>
<evidence type="ECO:0000313" key="2">
    <source>
        <dbReference type="EMBL" id="MBW61489.1"/>
    </source>
</evidence>
<feature type="chain" id="PRO_5014682416" evidence="1">
    <location>
        <begin position="26"/>
        <end position="108"/>
    </location>
</feature>
<keyword evidence="1" id="KW-0732">Signal</keyword>
<accession>A0A2M4C8B3</accession>
<dbReference type="EMBL" id="GGFJ01012348">
    <property type="protein sequence ID" value="MBW61489.1"/>
    <property type="molecule type" value="Transcribed_RNA"/>
</dbReference>